<organism evidence="2 3">
    <name type="scientific">Coleophoma cylindrospora</name>
    <dbReference type="NCBI Taxonomy" id="1849047"/>
    <lineage>
        <taxon>Eukaryota</taxon>
        <taxon>Fungi</taxon>
        <taxon>Dikarya</taxon>
        <taxon>Ascomycota</taxon>
        <taxon>Pezizomycotina</taxon>
        <taxon>Leotiomycetes</taxon>
        <taxon>Helotiales</taxon>
        <taxon>Dermateaceae</taxon>
        <taxon>Coleophoma</taxon>
    </lineage>
</organism>
<sequence length="145" mass="15594">MKHAPSNHVTAISTTGSTSQPDRRATEPPRSLPTSPVTECICGGVPVMRPPTNLYATFSTNQTAPIWPTSNVGMQNYGMVFMGTTAPHQSSGYATTSQSEYGGWNTFDMSSYSVTSPMVLQQTPDAEAAEDYSDTLGFHSLDESF</sequence>
<dbReference type="EMBL" id="PDLM01000001">
    <property type="protein sequence ID" value="RDW89610.1"/>
    <property type="molecule type" value="Genomic_DNA"/>
</dbReference>
<gene>
    <name evidence="2" type="ORF">BP6252_01642</name>
</gene>
<protein>
    <submittedName>
        <fullName evidence="2">Uncharacterized protein</fullName>
    </submittedName>
</protein>
<proteinExistence type="predicted"/>
<accession>A0A3D8STH2</accession>
<dbReference type="AlphaFoldDB" id="A0A3D8STH2"/>
<comment type="caution">
    <text evidence="2">The sequence shown here is derived from an EMBL/GenBank/DDBJ whole genome shotgun (WGS) entry which is preliminary data.</text>
</comment>
<feature type="compositionally biased region" description="Polar residues" evidence="1">
    <location>
        <begin position="7"/>
        <end position="20"/>
    </location>
</feature>
<keyword evidence="3" id="KW-1185">Reference proteome</keyword>
<evidence type="ECO:0000256" key="1">
    <source>
        <dbReference type="SAM" id="MobiDB-lite"/>
    </source>
</evidence>
<evidence type="ECO:0000313" key="2">
    <source>
        <dbReference type="EMBL" id="RDW89610.1"/>
    </source>
</evidence>
<feature type="region of interest" description="Disordered" evidence="1">
    <location>
        <begin position="1"/>
        <end position="37"/>
    </location>
</feature>
<reference evidence="2 3" key="1">
    <citation type="journal article" date="2018" name="IMA Fungus">
        <title>IMA Genome-F 9: Draft genome sequence of Annulohypoxylon stygium, Aspergillus mulundensis, Berkeleyomyces basicola (syn. Thielaviopsis basicola), Ceratocystis smalleyi, two Cercospora beticola strains, Coleophoma cylindrospora, Fusarium fracticaudum, Phialophora cf. hyalina, and Morchella septimelata.</title>
        <authorList>
            <person name="Wingfield B.D."/>
            <person name="Bills G.F."/>
            <person name="Dong Y."/>
            <person name="Huang W."/>
            <person name="Nel W.J."/>
            <person name="Swalarsk-Parry B.S."/>
            <person name="Vaghefi N."/>
            <person name="Wilken P.M."/>
            <person name="An Z."/>
            <person name="de Beer Z.W."/>
            <person name="De Vos L."/>
            <person name="Chen L."/>
            <person name="Duong T.A."/>
            <person name="Gao Y."/>
            <person name="Hammerbacher A."/>
            <person name="Kikkert J.R."/>
            <person name="Li Y."/>
            <person name="Li H."/>
            <person name="Li K."/>
            <person name="Li Q."/>
            <person name="Liu X."/>
            <person name="Ma X."/>
            <person name="Naidoo K."/>
            <person name="Pethybridge S.J."/>
            <person name="Sun J."/>
            <person name="Steenkamp E.T."/>
            <person name="van der Nest M.A."/>
            <person name="van Wyk S."/>
            <person name="Wingfield M.J."/>
            <person name="Xiong C."/>
            <person name="Yue Q."/>
            <person name="Zhang X."/>
        </authorList>
    </citation>
    <scope>NUCLEOTIDE SEQUENCE [LARGE SCALE GENOMIC DNA]</scope>
    <source>
        <strain evidence="2 3">BP6252</strain>
    </source>
</reference>
<name>A0A3D8STH2_9HELO</name>
<evidence type="ECO:0000313" key="3">
    <source>
        <dbReference type="Proteomes" id="UP000256645"/>
    </source>
</evidence>
<dbReference type="Proteomes" id="UP000256645">
    <property type="component" value="Unassembled WGS sequence"/>
</dbReference>